<dbReference type="OrthoDB" id="5973539at2759"/>
<dbReference type="AlphaFoldDB" id="A0A9N9MHB7"/>
<dbReference type="EMBL" id="OU892287">
    <property type="protein sequence ID" value="CAG9762328.1"/>
    <property type="molecule type" value="Genomic_DNA"/>
</dbReference>
<name>A0A9N9MHB7_9CUCU</name>
<gene>
    <name evidence="2" type="ORF">CEUTPL_LOCUS3010</name>
</gene>
<reference evidence="2" key="1">
    <citation type="submission" date="2022-01" db="EMBL/GenBank/DDBJ databases">
        <authorList>
            <person name="King R."/>
        </authorList>
    </citation>
    <scope>NUCLEOTIDE SEQUENCE</scope>
</reference>
<protein>
    <submittedName>
        <fullName evidence="2">Uncharacterized protein</fullName>
    </submittedName>
</protein>
<dbReference type="Proteomes" id="UP001152799">
    <property type="component" value="Chromosome 11"/>
</dbReference>
<evidence type="ECO:0000256" key="1">
    <source>
        <dbReference type="SAM" id="MobiDB-lite"/>
    </source>
</evidence>
<evidence type="ECO:0000313" key="2">
    <source>
        <dbReference type="EMBL" id="CAG9762328.1"/>
    </source>
</evidence>
<feature type="compositionally biased region" description="Basic residues" evidence="1">
    <location>
        <begin position="100"/>
        <end position="112"/>
    </location>
</feature>
<feature type="region of interest" description="Disordered" evidence="1">
    <location>
        <begin position="45"/>
        <end position="147"/>
    </location>
</feature>
<feature type="compositionally biased region" description="Basic residues" evidence="1">
    <location>
        <begin position="137"/>
        <end position="147"/>
    </location>
</feature>
<keyword evidence="3" id="KW-1185">Reference proteome</keyword>
<proteinExistence type="predicted"/>
<evidence type="ECO:0000313" key="3">
    <source>
        <dbReference type="Proteomes" id="UP001152799"/>
    </source>
</evidence>
<accession>A0A9N9MHB7</accession>
<sequence length="147" mass="16700">MKSSYKVKKKRKRAAEFEDKYELLDISNNNYLERALEISEYDALSTNPHMGGKHLSKSASELSSPREMPEARPRSAAPPEHSHISVYQKAHSFFAQLKTRLGHSKRERRNKSPGRQESSEYAADLSSEHSSPSTASPRHRGYNRTGN</sequence>
<organism evidence="2 3">
    <name type="scientific">Ceutorhynchus assimilis</name>
    <name type="common">cabbage seed weevil</name>
    <dbReference type="NCBI Taxonomy" id="467358"/>
    <lineage>
        <taxon>Eukaryota</taxon>
        <taxon>Metazoa</taxon>
        <taxon>Ecdysozoa</taxon>
        <taxon>Arthropoda</taxon>
        <taxon>Hexapoda</taxon>
        <taxon>Insecta</taxon>
        <taxon>Pterygota</taxon>
        <taxon>Neoptera</taxon>
        <taxon>Endopterygota</taxon>
        <taxon>Coleoptera</taxon>
        <taxon>Polyphaga</taxon>
        <taxon>Cucujiformia</taxon>
        <taxon>Curculionidae</taxon>
        <taxon>Ceutorhynchinae</taxon>
        <taxon>Ceutorhynchus</taxon>
    </lineage>
</organism>